<name>A0ABW2WNA6_9ACTN</name>
<dbReference type="InterPro" id="IPR019887">
    <property type="entry name" value="Tscrpt_reg_AsnC/Lrp_C"/>
</dbReference>
<keyword evidence="7" id="KW-1185">Reference proteome</keyword>
<dbReference type="Gene3D" id="1.10.10.10">
    <property type="entry name" value="Winged helix-like DNA-binding domain superfamily/Winged helix DNA-binding domain"/>
    <property type="match status" value="2"/>
</dbReference>
<feature type="domain" description="Transcription regulator AsnC/Lrp ligand binding" evidence="4">
    <location>
        <begin position="247"/>
        <end position="312"/>
    </location>
</feature>
<dbReference type="EMBL" id="JBHTGL010000008">
    <property type="protein sequence ID" value="MFD0622922.1"/>
    <property type="molecule type" value="Genomic_DNA"/>
</dbReference>
<keyword evidence="3" id="KW-0804">Transcription</keyword>
<dbReference type="InterPro" id="IPR036388">
    <property type="entry name" value="WH-like_DNA-bd_sf"/>
</dbReference>
<dbReference type="Gene3D" id="3.30.70.920">
    <property type="match status" value="2"/>
</dbReference>
<feature type="domain" description="HTH asnC-type" evidence="5">
    <location>
        <begin position="10"/>
        <end position="50"/>
    </location>
</feature>
<keyword evidence="2" id="KW-0238">DNA-binding</keyword>
<dbReference type="SMART" id="SM00344">
    <property type="entry name" value="HTH_ASNC"/>
    <property type="match status" value="2"/>
</dbReference>
<dbReference type="Proteomes" id="UP001596915">
    <property type="component" value="Unassembled WGS sequence"/>
</dbReference>
<dbReference type="Pfam" id="PF01037">
    <property type="entry name" value="AsnC_trans_reg"/>
    <property type="match status" value="1"/>
</dbReference>
<protein>
    <submittedName>
        <fullName evidence="6">Lrp/AsnC family transcriptional regulator</fullName>
    </submittedName>
</protein>
<comment type="caution">
    <text evidence="6">The sequence shown here is derived from an EMBL/GenBank/DDBJ whole genome shotgun (WGS) entry which is preliminary data.</text>
</comment>
<dbReference type="PANTHER" id="PTHR30154">
    <property type="entry name" value="LEUCINE-RESPONSIVE REGULATORY PROTEIN"/>
    <property type="match status" value="1"/>
</dbReference>
<evidence type="ECO:0000313" key="6">
    <source>
        <dbReference type="EMBL" id="MFD0622922.1"/>
    </source>
</evidence>
<dbReference type="InterPro" id="IPR000485">
    <property type="entry name" value="AsnC-type_HTH_dom"/>
</dbReference>
<evidence type="ECO:0000259" key="4">
    <source>
        <dbReference type="Pfam" id="PF01037"/>
    </source>
</evidence>
<dbReference type="InterPro" id="IPR019888">
    <property type="entry name" value="Tscrpt_reg_AsnC-like"/>
</dbReference>
<sequence length="344" mass="37863">MRIDAETGELDEIDLALVDALQISPRASWTKLGEVLGLSPITLARRWRRLMDDGAAWVSIGMSDARSRGAIVEFTCAPGTEMSVAMELTRQPYITTVGITSGDYHVFANIATPTLAGTTNVLLNGLPLSPHVIRTRSHVFGSLFGGMVWRLGVMNSSQTERIREAIGPPPREIRPFGPLDRALFLALGRDGRRAYADLADEIDTTPKAVQRRLDRLRRNGDIAFRCDVARELAGWHTMALLWLTVPDMDLRAVGHRVASWPETRMCAAVASPTNLALIVNLRSFEHLEEVLIRIATKCPGVAVTERRLVLRQVKVYGRLVDESGRCVEVIPPDPWAAEPGATTG</sequence>
<dbReference type="Pfam" id="PF13404">
    <property type="entry name" value="HTH_AsnC-type"/>
    <property type="match status" value="2"/>
</dbReference>
<reference evidence="7" key="1">
    <citation type="journal article" date="2019" name="Int. J. Syst. Evol. Microbiol.">
        <title>The Global Catalogue of Microorganisms (GCM) 10K type strain sequencing project: providing services to taxonomists for standard genome sequencing and annotation.</title>
        <authorList>
            <consortium name="The Broad Institute Genomics Platform"/>
            <consortium name="The Broad Institute Genome Sequencing Center for Infectious Disease"/>
            <person name="Wu L."/>
            <person name="Ma J."/>
        </authorList>
    </citation>
    <scope>NUCLEOTIDE SEQUENCE [LARGE SCALE GENOMIC DNA]</scope>
    <source>
        <strain evidence="7">JCM 12607</strain>
    </source>
</reference>
<evidence type="ECO:0000256" key="2">
    <source>
        <dbReference type="ARBA" id="ARBA00023125"/>
    </source>
</evidence>
<dbReference type="SUPFAM" id="SSF54909">
    <property type="entry name" value="Dimeric alpha+beta barrel"/>
    <property type="match status" value="2"/>
</dbReference>
<evidence type="ECO:0000256" key="1">
    <source>
        <dbReference type="ARBA" id="ARBA00023015"/>
    </source>
</evidence>
<gene>
    <name evidence="6" type="ORF">ACFQ2K_08925</name>
</gene>
<accession>A0ABW2WNA6</accession>
<keyword evidence="1" id="KW-0805">Transcription regulation</keyword>
<evidence type="ECO:0000259" key="5">
    <source>
        <dbReference type="Pfam" id="PF13404"/>
    </source>
</evidence>
<dbReference type="InterPro" id="IPR036390">
    <property type="entry name" value="WH_DNA-bd_sf"/>
</dbReference>
<evidence type="ECO:0000256" key="3">
    <source>
        <dbReference type="ARBA" id="ARBA00023163"/>
    </source>
</evidence>
<dbReference type="PRINTS" id="PR00033">
    <property type="entry name" value="HTHASNC"/>
</dbReference>
<dbReference type="PANTHER" id="PTHR30154:SF34">
    <property type="entry name" value="TRANSCRIPTIONAL REGULATOR AZLB"/>
    <property type="match status" value="1"/>
</dbReference>
<proteinExistence type="predicted"/>
<feature type="domain" description="HTH asnC-type" evidence="5">
    <location>
        <begin position="179"/>
        <end position="217"/>
    </location>
</feature>
<organism evidence="6 7">
    <name type="scientific">Streptomyces sanglieri</name>
    <dbReference type="NCBI Taxonomy" id="193460"/>
    <lineage>
        <taxon>Bacteria</taxon>
        <taxon>Bacillati</taxon>
        <taxon>Actinomycetota</taxon>
        <taxon>Actinomycetes</taxon>
        <taxon>Kitasatosporales</taxon>
        <taxon>Streptomycetaceae</taxon>
        <taxon>Streptomyces</taxon>
    </lineage>
</organism>
<evidence type="ECO:0000313" key="7">
    <source>
        <dbReference type="Proteomes" id="UP001596915"/>
    </source>
</evidence>
<dbReference type="SUPFAM" id="SSF46785">
    <property type="entry name" value="Winged helix' DNA-binding domain"/>
    <property type="match status" value="2"/>
</dbReference>
<dbReference type="InterPro" id="IPR011008">
    <property type="entry name" value="Dimeric_a/b-barrel"/>
</dbReference>